<name>A0AAU8EKM2_9MICC</name>
<protein>
    <submittedName>
        <fullName evidence="2">Uncharacterized protein</fullName>
    </submittedName>
</protein>
<proteinExistence type="predicted"/>
<organism evidence="2">
    <name type="scientific">Arthrobacter sp. K5</name>
    <dbReference type="NCBI Taxonomy" id="2839623"/>
    <lineage>
        <taxon>Bacteria</taxon>
        <taxon>Bacillati</taxon>
        <taxon>Actinomycetota</taxon>
        <taxon>Actinomycetes</taxon>
        <taxon>Micrococcales</taxon>
        <taxon>Micrococcaceae</taxon>
        <taxon>Arthrobacter</taxon>
    </lineage>
</organism>
<dbReference type="RefSeq" id="WP_353710263.1">
    <property type="nucleotide sequence ID" value="NZ_CP159279.1"/>
</dbReference>
<feature type="region of interest" description="Disordered" evidence="1">
    <location>
        <begin position="1"/>
        <end position="20"/>
    </location>
</feature>
<reference evidence="2" key="1">
    <citation type="submission" date="2024-06" db="EMBL/GenBank/DDBJ databases">
        <title>Biodegradation of dimethachlon by Arthrobacter sp. K5: mechanistic insights and ecological implications.</title>
        <authorList>
            <person name="Hu S."/>
            <person name="Lu P."/>
        </authorList>
    </citation>
    <scope>NUCLEOTIDE SEQUENCE</scope>
    <source>
        <strain evidence="2">K5</strain>
    </source>
</reference>
<dbReference type="EMBL" id="CP159279">
    <property type="protein sequence ID" value="XCH09452.1"/>
    <property type="molecule type" value="Genomic_DNA"/>
</dbReference>
<evidence type="ECO:0000313" key="2">
    <source>
        <dbReference type="EMBL" id="XCH09452.1"/>
    </source>
</evidence>
<sequence length="59" mass="6417">MAFPLQPEREADVGAEASQDQQIRRNIAAMSRRLRKSGGASAAADAMEEYLGALAQRRV</sequence>
<accession>A0AAU8EKM2</accession>
<evidence type="ECO:0000256" key="1">
    <source>
        <dbReference type="SAM" id="MobiDB-lite"/>
    </source>
</evidence>
<dbReference type="AlphaFoldDB" id="A0AAU8EKM2"/>
<gene>
    <name evidence="2" type="ORF">ABRP34_11315</name>
</gene>